<evidence type="ECO:0000256" key="3">
    <source>
        <dbReference type="ARBA" id="ARBA00022448"/>
    </source>
</evidence>
<sequence length="156" mass="17048">MIQQRRNNTVYTGIALSIYTLLIGLAVACSQRTQATQSGQATSQSPIEGEVFTVVEVPPSFPGGNARLSSYLQENLRYPEAAIKAKVQGKVFVSFLVMKEGTIRDVTILKGYSYGINEEAIRLIQAMPTWVPGKQAGHAVNVKYNLVVPFELASLK</sequence>
<keyword evidence="7" id="KW-0653">Protein transport</keyword>
<dbReference type="Gene3D" id="3.30.1150.10">
    <property type="match status" value="1"/>
</dbReference>
<dbReference type="KEGG" id="sli:Slin_5378"/>
<dbReference type="InterPro" id="IPR006260">
    <property type="entry name" value="TonB/TolA_C"/>
</dbReference>
<dbReference type="HOGENOM" id="CLU_065795_3_1_10"/>
<accession>D2QF01</accession>
<evidence type="ECO:0000256" key="2">
    <source>
        <dbReference type="ARBA" id="ARBA00006555"/>
    </source>
</evidence>
<comment type="similarity">
    <text evidence="2">Belongs to the TonB family.</text>
</comment>
<dbReference type="STRING" id="504472.Slin_5378"/>
<evidence type="ECO:0000256" key="5">
    <source>
        <dbReference type="ARBA" id="ARBA00022519"/>
    </source>
</evidence>
<dbReference type="Proteomes" id="UP000002028">
    <property type="component" value="Chromosome"/>
</dbReference>
<evidence type="ECO:0000313" key="12">
    <source>
        <dbReference type="EMBL" id="ADB41345.1"/>
    </source>
</evidence>
<keyword evidence="4" id="KW-1003">Cell membrane</keyword>
<dbReference type="PANTHER" id="PTHR33446">
    <property type="entry name" value="PROTEIN TONB-RELATED"/>
    <property type="match status" value="1"/>
</dbReference>
<evidence type="ECO:0000256" key="7">
    <source>
        <dbReference type="ARBA" id="ARBA00022927"/>
    </source>
</evidence>
<dbReference type="AlphaFoldDB" id="D2QF01"/>
<evidence type="ECO:0000313" key="13">
    <source>
        <dbReference type="Proteomes" id="UP000002028"/>
    </source>
</evidence>
<feature type="transmembrane region" description="Helical" evidence="10">
    <location>
        <begin position="9"/>
        <end position="28"/>
    </location>
</feature>
<dbReference type="GO" id="GO:0055085">
    <property type="term" value="P:transmembrane transport"/>
    <property type="evidence" value="ECO:0007669"/>
    <property type="project" value="InterPro"/>
</dbReference>
<dbReference type="PROSITE" id="PS52015">
    <property type="entry name" value="TONB_CTD"/>
    <property type="match status" value="1"/>
</dbReference>
<feature type="domain" description="TonB C-terminal" evidence="11">
    <location>
        <begin position="63"/>
        <end position="156"/>
    </location>
</feature>
<keyword evidence="3" id="KW-0813">Transport</keyword>
<organism evidence="12 13">
    <name type="scientific">Spirosoma linguale (strain ATCC 33905 / DSM 74 / LMG 10896 / Claus 1)</name>
    <dbReference type="NCBI Taxonomy" id="504472"/>
    <lineage>
        <taxon>Bacteria</taxon>
        <taxon>Pseudomonadati</taxon>
        <taxon>Bacteroidota</taxon>
        <taxon>Cytophagia</taxon>
        <taxon>Cytophagales</taxon>
        <taxon>Cytophagaceae</taxon>
        <taxon>Spirosoma</taxon>
    </lineage>
</organism>
<evidence type="ECO:0000256" key="10">
    <source>
        <dbReference type="SAM" id="Phobius"/>
    </source>
</evidence>
<evidence type="ECO:0000256" key="9">
    <source>
        <dbReference type="ARBA" id="ARBA00023136"/>
    </source>
</evidence>
<evidence type="ECO:0000256" key="4">
    <source>
        <dbReference type="ARBA" id="ARBA00022475"/>
    </source>
</evidence>
<dbReference type="EMBL" id="CP001769">
    <property type="protein sequence ID" value="ADB41345.1"/>
    <property type="molecule type" value="Genomic_DNA"/>
</dbReference>
<gene>
    <name evidence="12" type="ordered locus">Slin_5378</name>
</gene>
<dbReference type="InterPro" id="IPR037682">
    <property type="entry name" value="TonB_C"/>
</dbReference>
<comment type="subcellular location">
    <subcellularLocation>
        <location evidence="1">Cell inner membrane</location>
        <topology evidence="1">Single-pass membrane protein</topology>
        <orientation evidence="1">Periplasmic side</orientation>
    </subcellularLocation>
</comment>
<keyword evidence="8 10" id="KW-1133">Transmembrane helix</keyword>
<dbReference type="eggNOG" id="COG0810">
    <property type="taxonomic scope" value="Bacteria"/>
</dbReference>
<evidence type="ECO:0000259" key="11">
    <source>
        <dbReference type="PROSITE" id="PS52015"/>
    </source>
</evidence>
<dbReference type="GO" id="GO:0098797">
    <property type="term" value="C:plasma membrane protein complex"/>
    <property type="evidence" value="ECO:0007669"/>
    <property type="project" value="TreeGrafter"/>
</dbReference>
<dbReference type="GO" id="GO:0015031">
    <property type="term" value="P:protein transport"/>
    <property type="evidence" value="ECO:0007669"/>
    <property type="project" value="UniProtKB-KW"/>
</dbReference>
<protein>
    <submittedName>
        <fullName evidence="12">TonB family protein</fullName>
    </submittedName>
</protein>
<dbReference type="RefSeq" id="WP_012929841.1">
    <property type="nucleotide sequence ID" value="NC_013730.1"/>
</dbReference>
<keyword evidence="13" id="KW-1185">Reference proteome</keyword>
<dbReference type="SUPFAM" id="SSF74653">
    <property type="entry name" value="TolA/TonB C-terminal domain"/>
    <property type="match status" value="1"/>
</dbReference>
<keyword evidence="9 10" id="KW-0472">Membrane</keyword>
<keyword evidence="5" id="KW-0997">Cell inner membrane</keyword>
<evidence type="ECO:0000256" key="1">
    <source>
        <dbReference type="ARBA" id="ARBA00004383"/>
    </source>
</evidence>
<dbReference type="PANTHER" id="PTHR33446:SF2">
    <property type="entry name" value="PROTEIN TONB"/>
    <property type="match status" value="1"/>
</dbReference>
<evidence type="ECO:0000256" key="8">
    <source>
        <dbReference type="ARBA" id="ARBA00022989"/>
    </source>
</evidence>
<dbReference type="InterPro" id="IPR051045">
    <property type="entry name" value="TonB-dependent_transducer"/>
</dbReference>
<dbReference type="GO" id="GO:0031992">
    <property type="term" value="F:energy transducer activity"/>
    <property type="evidence" value="ECO:0007669"/>
    <property type="project" value="TreeGrafter"/>
</dbReference>
<reference evidence="12 13" key="1">
    <citation type="journal article" date="2010" name="Stand. Genomic Sci.">
        <title>Complete genome sequence of Spirosoma linguale type strain (1).</title>
        <authorList>
            <person name="Lail K."/>
            <person name="Sikorski J."/>
            <person name="Saunders E."/>
            <person name="Lapidus A."/>
            <person name="Glavina Del Rio T."/>
            <person name="Copeland A."/>
            <person name="Tice H."/>
            <person name="Cheng J.-F."/>
            <person name="Lucas S."/>
            <person name="Nolan M."/>
            <person name="Bruce D."/>
            <person name="Goodwin L."/>
            <person name="Pitluck S."/>
            <person name="Ivanova N."/>
            <person name="Mavromatis K."/>
            <person name="Ovchinnikova G."/>
            <person name="Pati A."/>
            <person name="Chen A."/>
            <person name="Palaniappan K."/>
            <person name="Land M."/>
            <person name="Hauser L."/>
            <person name="Chang Y.-J."/>
            <person name="Jeffries C.D."/>
            <person name="Chain P."/>
            <person name="Brettin T."/>
            <person name="Detter J.C."/>
            <person name="Schuetze A."/>
            <person name="Rohde M."/>
            <person name="Tindall B.J."/>
            <person name="Goeker M."/>
            <person name="Bristow J."/>
            <person name="Eisen J.A."/>
            <person name="Markowitz V."/>
            <person name="Hugenholtz P."/>
            <person name="Kyrpides N.C."/>
            <person name="Klenk H.-P."/>
            <person name="Chen F."/>
        </authorList>
    </citation>
    <scope>NUCLEOTIDE SEQUENCE [LARGE SCALE GENOMIC DNA]</scope>
    <source>
        <strain evidence="13">ATCC 33905 / DSM 74 / LMG 10896 / Claus 1</strain>
    </source>
</reference>
<proteinExistence type="inferred from homology"/>
<dbReference type="PROSITE" id="PS51257">
    <property type="entry name" value="PROKAR_LIPOPROTEIN"/>
    <property type="match status" value="1"/>
</dbReference>
<dbReference type="Pfam" id="PF03544">
    <property type="entry name" value="TonB_C"/>
    <property type="match status" value="1"/>
</dbReference>
<dbReference type="NCBIfam" id="TIGR01352">
    <property type="entry name" value="tonB_Cterm"/>
    <property type="match status" value="1"/>
</dbReference>
<name>D2QF01_SPILD</name>
<keyword evidence="6 10" id="KW-0812">Transmembrane</keyword>
<evidence type="ECO:0000256" key="6">
    <source>
        <dbReference type="ARBA" id="ARBA00022692"/>
    </source>
</evidence>